<comment type="caution">
    <text evidence="1">The sequence shown here is derived from an EMBL/GenBank/DDBJ whole genome shotgun (WGS) entry which is preliminary data.</text>
</comment>
<dbReference type="OrthoDB" id="426569at2759"/>
<evidence type="ECO:0000313" key="1">
    <source>
        <dbReference type="EMBL" id="CAE8585434.1"/>
    </source>
</evidence>
<evidence type="ECO:0000313" key="2">
    <source>
        <dbReference type="Proteomes" id="UP000654075"/>
    </source>
</evidence>
<dbReference type="Proteomes" id="UP000654075">
    <property type="component" value="Unassembled WGS sequence"/>
</dbReference>
<feature type="non-terminal residue" evidence="1">
    <location>
        <position position="1"/>
    </location>
</feature>
<dbReference type="AlphaFoldDB" id="A0A813DG35"/>
<accession>A0A813DG35</accession>
<organism evidence="1 2">
    <name type="scientific">Polarella glacialis</name>
    <name type="common">Dinoflagellate</name>
    <dbReference type="NCBI Taxonomy" id="89957"/>
    <lineage>
        <taxon>Eukaryota</taxon>
        <taxon>Sar</taxon>
        <taxon>Alveolata</taxon>
        <taxon>Dinophyceae</taxon>
        <taxon>Suessiales</taxon>
        <taxon>Suessiaceae</taxon>
        <taxon>Polarella</taxon>
    </lineage>
</organism>
<name>A0A813DG35_POLGL</name>
<gene>
    <name evidence="1" type="ORF">PGLA1383_LOCUS4342</name>
</gene>
<proteinExistence type="predicted"/>
<dbReference type="EMBL" id="CAJNNV010001634">
    <property type="protein sequence ID" value="CAE8585434.1"/>
    <property type="molecule type" value="Genomic_DNA"/>
</dbReference>
<protein>
    <submittedName>
        <fullName evidence="1">Uncharacterized protein</fullName>
    </submittedName>
</protein>
<keyword evidence="2" id="KW-1185">Reference proteome</keyword>
<sequence length="959" mass="107591">VVHLAPGALASGSHIAMRMLLALEQVPDSLLSLLRHLPPQEQNSILAEALKRLLESARLLRSRGQPSAADSVSTFAARMVLTYLSACLVREITKRYPHDAPVERVMDDGTKSYGAMPFEVPGAASVRVSCTNKKAMNADILLSTKSRSHAMDMQLEDPHRVVISTRVSSDTGKVVFKPGFGKISEGLVNVGFDRASSKGEGKEEFTLLIKPVFKTIRRESIDALLGSGHFKEIVEQLLPAAPNDPHGIRGAPLAVIQACSFCYSVLAQELAKNDSQLQCLTPEYVSIYSFIRLVRDVIYRLEAARPGEEQHRLLEDQVRVVGETLLIFSESSTFRDAMLGGADWEYLPLFLDILRRRRREEWVRTISYVLAQLLGVSDRMTGKEKERAAMGLGKKKQEERTKTEILAEHVPSPFSALLMYVDAATATGVLRPVHAKVLTHVVDIYSLLLEEGWQPTFAELEKRPHNVLQEDPKEKADAAVAEAEAADEAVEDADGEERSAGQKKVVAAIDGQDSDLFKFVTLLVSSQDPKLRGSCFKVLAGLSARPYREQRLFHVLKTSKTCMEQPDPKTMKAYQGLPPQSLTFALPNGTIQHPPFAYSFWIQLQSRTSRSELRRKNYFIMGHYTLSSRVPVISVTLAPGHGPKGTEARLELWVGNDVKAPFGDEDDVEAGAADKKAGERAIIKAGKWVHVALVIQHRAVLLYLQGELLIEEPLRGRLQFTQLTPEPQRGVCFVGFPPPELLNYVTSISVMEGLIANMTYHDEGLTEREVYDAFFRSRHMLPKEPDILLLEEENDRNKSIMYPYYRTQPSALMWLVISDRWHQVDKLLFAVLNSKTYLNRHGRDKATLDIARDLRSAAIKLLLGIIDLDSVVPHRVRSFALNFAHMKQVIQSQQKQQEQQEQTNKQINKQTFVPIVLFLFERGHKALQQQTVRDPKYNNSNKQTATRTTTICTLQQRGL</sequence>
<dbReference type="InterPro" id="IPR013320">
    <property type="entry name" value="ConA-like_dom_sf"/>
</dbReference>
<dbReference type="SUPFAM" id="SSF49899">
    <property type="entry name" value="Concanavalin A-like lectins/glucanases"/>
    <property type="match status" value="1"/>
</dbReference>
<reference evidence="1" key="1">
    <citation type="submission" date="2021-02" db="EMBL/GenBank/DDBJ databases">
        <authorList>
            <person name="Dougan E. K."/>
            <person name="Rhodes N."/>
            <person name="Thang M."/>
            <person name="Chan C."/>
        </authorList>
    </citation>
    <scope>NUCLEOTIDE SEQUENCE</scope>
</reference>